<dbReference type="HOGENOM" id="CLU_1007545_0_0_0"/>
<keyword evidence="1" id="KW-0732">Signal</keyword>
<dbReference type="SUPFAM" id="SSF48452">
    <property type="entry name" value="TPR-like"/>
    <property type="match status" value="1"/>
</dbReference>
<feature type="chain" id="PRO_5004163458" evidence="1">
    <location>
        <begin position="20"/>
        <end position="272"/>
    </location>
</feature>
<name>Q029E2_SOLUE</name>
<dbReference type="KEGG" id="sus:Acid_1356"/>
<organism evidence="2">
    <name type="scientific">Solibacter usitatus (strain Ellin6076)</name>
    <dbReference type="NCBI Taxonomy" id="234267"/>
    <lineage>
        <taxon>Bacteria</taxon>
        <taxon>Pseudomonadati</taxon>
        <taxon>Acidobacteriota</taxon>
        <taxon>Terriglobia</taxon>
        <taxon>Bryobacterales</taxon>
        <taxon>Solibacteraceae</taxon>
        <taxon>Candidatus Solibacter</taxon>
    </lineage>
</organism>
<feature type="signal peptide" evidence="1">
    <location>
        <begin position="1"/>
        <end position="19"/>
    </location>
</feature>
<dbReference type="InParanoid" id="Q029E2"/>
<evidence type="ECO:0000313" key="2">
    <source>
        <dbReference type="EMBL" id="ABJ82349.1"/>
    </source>
</evidence>
<dbReference type="eggNOG" id="COG0457">
    <property type="taxonomic scope" value="Bacteria"/>
</dbReference>
<evidence type="ECO:0000256" key="1">
    <source>
        <dbReference type="SAM" id="SignalP"/>
    </source>
</evidence>
<protein>
    <submittedName>
        <fullName evidence="2">Uncharacterized protein</fullName>
    </submittedName>
</protein>
<gene>
    <name evidence="2" type="ordered locus">Acid_1356</name>
</gene>
<dbReference type="InterPro" id="IPR011990">
    <property type="entry name" value="TPR-like_helical_dom_sf"/>
</dbReference>
<sequence length="272" mass="30238" precursor="true">MNIRNLVPFALLGVLPAVAAPTVDLLDRGYREMYNMQFNEAHRTFEEYQRLHPDDALGPVSDAAAYLFGEFDRLHILQSEFFTHDQHFMTDHKLAPDPEVRRKFDAALAASRALAGRKPGDENAAFASILVNGLHSDYLALIDKRYGASFQEMKAGREMAENLLSRNPNYCDAWIAVGVENYMLSVKPAPMRFLLRLGGGQTDRKTGLEKLRVTAAKGRYLAPFARLLLAVAAMRDNNSPEAHSLLSALAAEFPSNPLYAQELARLDSGGTR</sequence>
<proteinExistence type="predicted"/>
<dbReference type="AlphaFoldDB" id="Q029E2"/>
<accession>Q029E2</accession>
<dbReference type="STRING" id="234267.Acid_1356"/>
<dbReference type="OrthoDB" id="117149at2"/>
<reference evidence="2" key="1">
    <citation type="submission" date="2006-10" db="EMBL/GenBank/DDBJ databases">
        <title>Complete sequence of Solibacter usitatus Ellin6076.</title>
        <authorList>
            <consortium name="US DOE Joint Genome Institute"/>
            <person name="Copeland A."/>
            <person name="Lucas S."/>
            <person name="Lapidus A."/>
            <person name="Barry K."/>
            <person name="Detter J.C."/>
            <person name="Glavina del Rio T."/>
            <person name="Hammon N."/>
            <person name="Israni S."/>
            <person name="Dalin E."/>
            <person name="Tice H."/>
            <person name="Pitluck S."/>
            <person name="Thompson L.S."/>
            <person name="Brettin T."/>
            <person name="Bruce D."/>
            <person name="Han C."/>
            <person name="Tapia R."/>
            <person name="Gilna P."/>
            <person name="Schmutz J."/>
            <person name="Larimer F."/>
            <person name="Land M."/>
            <person name="Hauser L."/>
            <person name="Kyrpides N."/>
            <person name="Mikhailova N."/>
            <person name="Janssen P.H."/>
            <person name="Kuske C.R."/>
            <person name="Richardson P."/>
        </authorList>
    </citation>
    <scope>NUCLEOTIDE SEQUENCE</scope>
    <source>
        <strain evidence="2">Ellin6076</strain>
    </source>
</reference>
<dbReference type="EMBL" id="CP000473">
    <property type="protein sequence ID" value="ABJ82349.1"/>
    <property type="molecule type" value="Genomic_DNA"/>
</dbReference>